<proteinExistence type="predicted"/>
<name>A0A077QGV1_XENBV</name>
<protein>
    <submittedName>
        <fullName evidence="1">Uncharacterized protein</fullName>
    </submittedName>
</protein>
<dbReference type="Proteomes" id="UP000028480">
    <property type="component" value="Unassembled WGS sequence"/>
</dbReference>
<evidence type="ECO:0000313" key="1">
    <source>
        <dbReference type="EMBL" id="CDH32373.1"/>
    </source>
</evidence>
<dbReference type="EMBL" id="CBTB010000106">
    <property type="protein sequence ID" value="CDH32373.1"/>
    <property type="molecule type" value="Genomic_DNA"/>
</dbReference>
<accession>A0A077QGV1</accession>
<organism evidence="1 2">
    <name type="scientific">Xenorhabdus bovienii str. Intermedium</name>
    <dbReference type="NCBI Taxonomy" id="1379677"/>
    <lineage>
        <taxon>Bacteria</taxon>
        <taxon>Pseudomonadati</taxon>
        <taxon>Pseudomonadota</taxon>
        <taxon>Gammaproteobacteria</taxon>
        <taxon>Enterobacterales</taxon>
        <taxon>Morganellaceae</taxon>
        <taxon>Xenorhabdus</taxon>
    </lineage>
</organism>
<comment type="caution">
    <text evidence="1">The sequence shown here is derived from an EMBL/GenBank/DDBJ whole genome shotgun (WGS) entry which is preliminary data.</text>
</comment>
<dbReference type="HOGENOM" id="CLU_3174842_0_0_6"/>
<sequence length="50" mass="5792">MFFMGRNIPAFLAASYLGQALVGLIMCDNTGEMIRLMRLIYIIECFCKRR</sequence>
<gene>
    <name evidence="1" type="ORF">XBI1_1940004</name>
</gene>
<reference evidence="1" key="1">
    <citation type="submission" date="2013-07" db="EMBL/GenBank/DDBJ databases">
        <title>Sub-species coevolution in mutualistic symbiosis.</title>
        <authorList>
            <person name="Murfin K."/>
            <person name="Klassen J."/>
            <person name="Lee M."/>
            <person name="Forst S."/>
            <person name="Stock P."/>
            <person name="Goodrich-Blair H."/>
        </authorList>
    </citation>
    <scope>NUCLEOTIDE SEQUENCE [LARGE SCALE GENOMIC DNA]</scope>
    <source>
        <strain evidence="1">Intermedium</strain>
    </source>
</reference>
<evidence type="ECO:0000313" key="2">
    <source>
        <dbReference type="Proteomes" id="UP000028480"/>
    </source>
</evidence>
<dbReference type="AlphaFoldDB" id="A0A077QGV1"/>